<proteinExistence type="predicted"/>
<name>A0ABN7AF89_9HEMI</name>
<feature type="region of interest" description="Disordered" evidence="1">
    <location>
        <begin position="69"/>
        <end position="92"/>
    </location>
</feature>
<keyword evidence="3" id="KW-1185">Reference proteome</keyword>
<evidence type="ECO:0000313" key="2">
    <source>
        <dbReference type="EMBL" id="BES89897.1"/>
    </source>
</evidence>
<dbReference type="Proteomes" id="UP001307889">
    <property type="component" value="Chromosome 2"/>
</dbReference>
<organism evidence="2 3">
    <name type="scientific">Nesidiocoris tenuis</name>
    <dbReference type="NCBI Taxonomy" id="355587"/>
    <lineage>
        <taxon>Eukaryota</taxon>
        <taxon>Metazoa</taxon>
        <taxon>Ecdysozoa</taxon>
        <taxon>Arthropoda</taxon>
        <taxon>Hexapoda</taxon>
        <taxon>Insecta</taxon>
        <taxon>Pterygota</taxon>
        <taxon>Neoptera</taxon>
        <taxon>Paraneoptera</taxon>
        <taxon>Hemiptera</taxon>
        <taxon>Heteroptera</taxon>
        <taxon>Panheteroptera</taxon>
        <taxon>Cimicomorpha</taxon>
        <taxon>Miridae</taxon>
        <taxon>Dicyphina</taxon>
        <taxon>Nesidiocoris</taxon>
    </lineage>
</organism>
<evidence type="ECO:0000313" key="3">
    <source>
        <dbReference type="Proteomes" id="UP001307889"/>
    </source>
</evidence>
<accession>A0ABN7AF89</accession>
<protein>
    <submittedName>
        <fullName evidence="2">Uncharacterized protein</fullName>
    </submittedName>
</protein>
<gene>
    <name evidence="2" type="ORF">NTJ_02704</name>
</gene>
<evidence type="ECO:0000256" key="1">
    <source>
        <dbReference type="SAM" id="MobiDB-lite"/>
    </source>
</evidence>
<feature type="compositionally biased region" description="Low complexity" evidence="1">
    <location>
        <begin position="82"/>
        <end position="92"/>
    </location>
</feature>
<sequence>MRVVQTRRSLAVIVTPDESIHTRRSFAVIVTPDEIAQKPPVMSRHTNAGYELPRSRRSRAVVVPPDVTTFPQVPPDESHPNAAAVVAAPDAR</sequence>
<dbReference type="EMBL" id="AP028910">
    <property type="protein sequence ID" value="BES89897.1"/>
    <property type="molecule type" value="Genomic_DNA"/>
</dbReference>
<reference evidence="2 3" key="1">
    <citation type="submission" date="2023-09" db="EMBL/GenBank/DDBJ databases">
        <title>Nesidiocoris tenuis whole genome shotgun sequence.</title>
        <authorList>
            <person name="Shibata T."/>
            <person name="Shimoda M."/>
            <person name="Kobayashi T."/>
            <person name="Uehara T."/>
        </authorList>
    </citation>
    <scope>NUCLEOTIDE SEQUENCE [LARGE SCALE GENOMIC DNA]</scope>
    <source>
        <strain evidence="2 3">Japan</strain>
    </source>
</reference>